<dbReference type="InterPro" id="IPR016032">
    <property type="entry name" value="Sig_transdc_resp-reg_C-effctor"/>
</dbReference>
<evidence type="ECO:0000256" key="4">
    <source>
        <dbReference type="ARBA" id="ARBA00023163"/>
    </source>
</evidence>
<evidence type="ECO:0000256" key="5">
    <source>
        <dbReference type="PROSITE-ProRule" id="PRU01091"/>
    </source>
</evidence>
<comment type="caution">
    <text evidence="7">The sequence shown here is derived from an EMBL/GenBank/DDBJ whole genome shotgun (WGS) entry which is preliminary data.</text>
</comment>
<feature type="DNA-binding region" description="OmpR/PhoB-type" evidence="5">
    <location>
        <begin position="1"/>
        <end position="91"/>
    </location>
</feature>
<evidence type="ECO:0000313" key="7">
    <source>
        <dbReference type="EMBL" id="GHH40518.1"/>
    </source>
</evidence>
<evidence type="ECO:0000256" key="2">
    <source>
        <dbReference type="ARBA" id="ARBA00023015"/>
    </source>
</evidence>
<dbReference type="SMART" id="SM00028">
    <property type="entry name" value="TPR"/>
    <property type="match status" value="5"/>
</dbReference>
<dbReference type="PANTHER" id="PTHR35807">
    <property type="entry name" value="TRANSCRIPTIONAL REGULATOR REDD-RELATED"/>
    <property type="match status" value="1"/>
</dbReference>
<dbReference type="Gene3D" id="1.10.10.10">
    <property type="entry name" value="Winged helix-like DNA-binding domain superfamily/Winged helix DNA-binding domain"/>
    <property type="match status" value="1"/>
</dbReference>
<dbReference type="Pfam" id="PF03704">
    <property type="entry name" value="BTAD"/>
    <property type="match status" value="1"/>
</dbReference>
<organism evidence="7 8">
    <name type="scientific">Lentzea cavernae</name>
    <dbReference type="NCBI Taxonomy" id="2020703"/>
    <lineage>
        <taxon>Bacteria</taxon>
        <taxon>Bacillati</taxon>
        <taxon>Actinomycetota</taxon>
        <taxon>Actinomycetes</taxon>
        <taxon>Pseudonocardiales</taxon>
        <taxon>Pseudonocardiaceae</taxon>
        <taxon>Lentzea</taxon>
    </lineage>
</organism>
<gene>
    <name evidence="7" type="ORF">GCM10017774_34030</name>
</gene>
<dbReference type="Pfam" id="PF00486">
    <property type="entry name" value="Trans_reg_C"/>
    <property type="match status" value="1"/>
</dbReference>
<reference evidence="8" key="1">
    <citation type="journal article" date="2019" name="Int. J. Syst. Evol. Microbiol.">
        <title>The Global Catalogue of Microorganisms (GCM) 10K type strain sequencing project: providing services to taxonomists for standard genome sequencing and annotation.</title>
        <authorList>
            <consortium name="The Broad Institute Genomics Platform"/>
            <consortium name="The Broad Institute Genome Sequencing Center for Infectious Disease"/>
            <person name="Wu L."/>
            <person name="Ma J."/>
        </authorList>
    </citation>
    <scope>NUCLEOTIDE SEQUENCE [LARGE SCALE GENOMIC DNA]</scope>
    <source>
        <strain evidence="8">CGMCC 4.7367</strain>
    </source>
</reference>
<comment type="similarity">
    <text evidence="1">Belongs to the AfsR/DnrI/RedD regulatory family.</text>
</comment>
<name>A0ABQ3MK13_9PSEU</name>
<dbReference type="SMART" id="SM01043">
    <property type="entry name" value="BTAD"/>
    <property type="match status" value="1"/>
</dbReference>
<protein>
    <recommendedName>
        <fullName evidence="6">OmpR/PhoB-type domain-containing protein</fullName>
    </recommendedName>
</protein>
<evidence type="ECO:0000313" key="8">
    <source>
        <dbReference type="Proteomes" id="UP000605568"/>
    </source>
</evidence>
<dbReference type="Pfam" id="PF13424">
    <property type="entry name" value="TPR_12"/>
    <property type="match status" value="1"/>
</dbReference>
<dbReference type="InterPro" id="IPR019734">
    <property type="entry name" value="TPR_rpt"/>
</dbReference>
<dbReference type="Gene3D" id="1.25.40.10">
    <property type="entry name" value="Tetratricopeptide repeat domain"/>
    <property type="match status" value="3"/>
</dbReference>
<evidence type="ECO:0000256" key="1">
    <source>
        <dbReference type="ARBA" id="ARBA00005820"/>
    </source>
</evidence>
<dbReference type="SUPFAM" id="SSF48452">
    <property type="entry name" value="TPR-like"/>
    <property type="match status" value="2"/>
</dbReference>
<dbReference type="SMART" id="SM00862">
    <property type="entry name" value="Trans_reg_C"/>
    <property type="match status" value="1"/>
</dbReference>
<dbReference type="InterPro" id="IPR005158">
    <property type="entry name" value="BTAD"/>
</dbReference>
<keyword evidence="3 5" id="KW-0238">DNA-binding</keyword>
<dbReference type="PRINTS" id="PR00364">
    <property type="entry name" value="DISEASERSIST"/>
</dbReference>
<dbReference type="PROSITE" id="PS51755">
    <property type="entry name" value="OMPR_PHOB"/>
    <property type="match status" value="1"/>
</dbReference>
<sequence length="913" mass="98543">MVELRVLGQVEVLVDGRPVEIGHARQRCVLAVLLVDANRVVTVEQLLDRVWAERLPHRARQVATNYVSRLRRVLAGGAEIARLGGGYVLRVDPEDVDLHRFRRLVGQAREREDALELLEEAAGLWRGEAFEGVDSPWIAAVRESLARERFAADADRVDLALAQGGHAALITELVGRADAHPLDERVAGQLMLALHRNGRQADALARFDDLRARLADELGADPRPELRDLHQRILATSPARATAADVPRQLPAPPEFTGRAEQLALLDKTLLGSSGTVPVAVVAGAGGIGKTWLALHWAHRHADEFPDGQLFADLRGFGPADPPLAPDAVLFGFLTALGVAPDRVPTGLDAKAASYRSLVAGRRMLVVLDNAAGAGQVVPLIPGSPACTVLVTGRHRLASLIDRYGARHLPLGALTRDEGRGLLVTRLGADRVAAEPAATDDLVDLCGGYPLALSIAVRNAVTDPATTLAEVAAQLRDLGLAVLDHATDPAASLPAVLSWSLRRLTGEQRTAFGLLGIAPGPDITAPAVAALTGSSAGRAHHVLAALVEASLVEQRPHGRYGMHDLVRDFAATTAETADEAGLARVADFYLHTAHAADVLLDPHRSLVRPGPPAAGVRPLPLPDAEAAMAWLEAEHATLLATQRTAGALGRHEVVWHLARALDTFHYRRGHRHDALTSWRAALDAAGHLPDPTTRIRTHRYVGSACSRCGLLEEATDHLDQALALALRHNDSTEQAHTHLALTTVWERRRDDRRAYDHARQALALYRTLSQPAWEADGLNSVGWFAARLGDFDTAREHCEAALELHRRHRHPIGEADTLDSLGFIAHSTGDHGQAVGHYRRALTLFRAHGDSYQVANTADNLGHAHAALGQREQAGEVWWTALELYREQDRAAEAARVRQRLTDLGEPRGGPPS</sequence>
<dbReference type="EMBL" id="BNAR01000004">
    <property type="protein sequence ID" value="GHH40518.1"/>
    <property type="molecule type" value="Genomic_DNA"/>
</dbReference>
<keyword evidence="2" id="KW-0805">Transcription regulation</keyword>
<dbReference type="InterPro" id="IPR036388">
    <property type="entry name" value="WH-like_DNA-bd_sf"/>
</dbReference>
<proteinExistence type="inferred from homology"/>
<dbReference type="PANTHER" id="PTHR35807:SF1">
    <property type="entry name" value="TRANSCRIPTIONAL REGULATOR REDD"/>
    <property type="match status" value="1"/>
</dbReference>
<accession>A0ABQ3MK13</accession>
<feature type="domain" description="OmpR/PhoB-type" evidence="6">
    <location>
        <begin position="1"/>
        <end position="91"/>
    </location>
</feature>
<dbReference type="SUPFAM" id="SSF46894">
    <property type="entry name" value="C-terminal effector domain of the bipartite response regulators"/>
    <property type="match status" value="1"/>
</dbReference>
<evidence type="ECO:0000259" key="6">
    <source>
        <dbReference type="PROSITE" id="PS51755"/>
    </source>
</evidence>
<keyword evidence="8" id="KW-1185">Reference proteome</keyword>
<dbReference type="Proteomes" id="UP000605568">
    <property type="component" value="Unassembled WGS sequence"/>
</dbReference>
<dbReference type="InterPro" id="IPR051677">
    <property type="entry name" value="AfsR-DnrI-RedD_regulator"/>
</dbReference>
<evidence type="ECO:0000256" key="3">
    <source>
        <dbReference type="ARBA" id="ARBA00023125"/>
    </source>
</evidence>
<dbReference type="CDD" id="cd15831">
    <property type="entry name" value="BTAD"/>
    <property type="match status" value="1"/>
</dbReference>
<dbReference type="InterPro" id="IPR001867">
    <property type="entry name" value="OmpR/PhoB-type_DNA-bd"/>
</dbReference>
<dbReference type="InterPro" id="IPR011990">
    <property type="entry name" value="TPR-like_helical_dom_sf"/>
</dbReference>
<keyword evidence="4" id="KW-0804">Transcription</keyword>
<dbReference type="InterPro" id="IPR027417">
    <property type="entry name" value="P-loop_NTPase"/>
</dbReference>
<dbReference type="SUPFAM" id="SSF52540">
    <property type="entry name" value="P-loop containing nucleoside triphosphate hydrolases"/>
    <property type="match status" value="1"/>
</dbReference>